<keyword evidence="12" id="KW-1185">Reference proteome</keyword>
<evidence type="ECO:0000256" key="3">
    <source>
        <dbReference type="ARBA" id="ARBA00016337"/>
    </source>
</evidence>
<evidence type="ECO:0000256" key="1">
    <source>
        <dbReference type="ARBA" id="ARBA00001946"/>
    </source>
</evidence>
<dbReference type="SUPFAM" id="SSF143631">
    <property type="entry name" value="ApbE-like"/>
    <property type="match status" value="1"/>
</dbReference>
<keyword evidence="6" id="KW-0479">Metal-binding</keyword>
<evidence type="ECO:0000256" key="7">
    <source>
        <dbReference type="ARBA" id="ARBA00022827"/>
    </source>
</evidence>
<protein>
    <recommendedName>
        <fullName evidence="3">FAD:protein FMN transferase</fullName>
        <ecNumber evidence="2">2.7.1.180</ecNumber>
    </recommendedName>
    <alternativeName>
        <fullName evidence="9">Flavin transferase</fullName>
    </alternativeName>
</protein>
<dbReference type="InterPro" id="IPR024932">
    <property type="entry name" value="ApbE"/>
</dbReference>
<comment type="catalytic activity">
    <reaction evidence="10">
        <text>L-threonyl-[protein] + FAD = FMN-L-threonyl-[protein] + AMP + H(+)</text>
        <dbReference type="Rhea" id="RHEA:36847"/>
        <dbReference type="Rhea" id="RHEA-COMP:11060"/>
        <dbReference type="Rhea" id="RHEA-COMP:11061"/>
        <dbReference type="ChEBI" id="CHEBI:15378"/>
        <dbReference type="ChEBI" id="CHEBI:30013"/>
        <dbReference type="ChEBI" id="CHEBI:57692"/>
        <dbReference type="ChEBI" id="CHEBI:74257"/>
        <dbReference type="ChEBI" id="CHEBI:456215"/>
        <dbReference type="EC" id="2.7.1.180"/>
    </reaction>
</comment>
<keyword evidence="8" id="KW-0460">Magnesium</keyword>
<evidence type="ECO:0000256" key="8">
    <source>
        <dbReference type="ARBA" id="ARBA00022842"/>
    </source>
</evidence>
<proteinExistence type="predicted"/>
<organism evidence="11 12">
    <name type="scientific">Microbacterium dauci</name>
    <dbReference type="NCBI Taxonomy" id="3048008"/>
    <lineage>
        <taxon>Bacteria</taxon>
        <taxon>Bacillati</taxon>
        <taxon>Actinomycetota</taxon>
        <taxon>Actinomycetes</taxon>
        <taxon>Micrococcales</taxon>
        <taxon>Microbacteriaceae</taxon>
        <taxon>Microbacterium</taxon>
    </lineage>
</organism>
<evidence type="ECO:0000256" key="10">
    <source>
        <dbReference type="ARBA" id="ARBA00048540"/>
    </source>
</evidence>
<dbReference type="PANTHER" id="PTHR30040:SF2">
    <property type="entry name" value="FAD:PROTEIN FMN TRANSFERASE"/>
    <property type="match status" value="1"/>
</dbReference>
<reference evidence="11 12" key="1">
    <citation type="submission" date="2023-05" db="EMBL/GenBank/DDBJ databases">
        <title>Microbacterium dauci sp.nov., Isolated from Carrot Rhizosphere Soil.</title>
        <authorList>
            <person name="Xiao Z."/>
            <person name="Zheng J."/>
        </authorList>
    </citation>
    <scope>NUCLEOTIDE SEQUENCE [LARGE SCALE GENOMIC DNA]</scope>
    <source>
        <strain evidence="11 12">LX3-4</strain>
    </source>
</reference>
<dbReference type="Proteomes" id="UP001321481">
    <property type="component" value="Unassembled WGS sequence"/>
</dbReference>
<comment type="caution">
    <text evidence="11">The sequence shown here is derived from an EMBL/GenBank/DDBJ whole genome shotgun (WGS) entry which is preliminary data.</text>
</comment>
<dbReference type="PANTHER" id="PTHR30040">
    <property type="entry name" value="THIAMINE BIOSYNTHESIS LIPOPROTEIN APBE"/>
    <property type="match status" value="1"/>
</dbReference>
<dbReference type="RefSeq" id="WP_283714635.1">
    <property type="nucleotide sequence ID" value="NZ_JASJND010000001.1"/>
</dbReference>
<keyword evidence="7" id="KW-0274">FAD</keyword>
<evidence type="ECO:0000313" key="12">
    <source>
        <dbReference type="Proteomes" id="UP001321481"/>
    </source>
</evidence>
<keyword evidence="5 11" id="KW-0808">Transferase</keyword>
<evidence type="ECO:0000313" key="11">
    <source>
        <dbReference type="EMBL" id="MDJ1113350.1"/>
    </source>
</evidence>
<name>A0ABT6ZB09_9MICO</name>
<gene>
    <name evidence="11" type="ORF">QNI14_02660</name>
</gene>
<accession>A0ABT6ZB09</accession>
<dbReference type="EC" id="2.7.1.180" evidence="2"/>
<evidence type="ECO:0000256" key="4">
    <source>
        <dbReference type="ARBA" id="ARBA00022630"/>
    </source>
</evidence>
<evidence type="ECO:0000256" key="9">
    <source>
        <dbReference type="ARBA" id="ARBA00031306"/>
    </source>
</evidence>
<evidence type="ECO:0000256" key="5">
    <source>
        <dbReference type="ARBA" id="ARBA00022679"/>
    </source>
</evidence>
<dbReference type="Gene3D" id="3.10.520.10">
    <property type="entry name" value="ApbE-like domains"/>
    <property type="match status" value="1"/>
</dbReference>
<dbReference type="EMBL" id="JASJND010000001">
    <property type="protein sequence ID" value="MDJ1113350.1"/>
    <property type="molecule type" value="Genomic_DNA"/>
</dbReference>
<dbReference type="Pfam" id="PF02424">
    <property type="entry name" value="ApbE"/>
    <property type="match status" value="1"/>
</dbReference>
<dbReference type="InterPro" id="IPR003374">
    <property type="entry name" value="ApbE-like_sf"/>
</dbReference>
<evidence type="ECO:0000256" key="6">
    <source>
        <dbReference type="ARBA" id="ARBA00022723"/>
    </source>
</evidence>
<sequence length="290" mass="30082">MTGVTSPGGAWAFDAIGTRWRIDTAAPLDDAVRGAVASVIDRFDREWSRFRGDSTVAALAQGGDVEAPADADAMLGAYVALDAATGGAVNPLVGESLARRGYDAAYSFADLGAMPAPAGWRSVLRWGDGRLCLDAPATIDVGALGKGRLVDLVLAVVAPYAGGTAVVDAGGDLAVHGGAQRIALEHPYDTSRAIGVWTVTDAALCASATNRRAWGDGLHHVLDARTGAPVRQYAATWAVAPDAMTADAVATALFFDGGPQLAAEWGADWVRMRTDGSVEWSPRCEAELFL</sequence>
<dbReference type="GO" id="GO:0016740">
    <property type="term" value="F:transferase activity"/>
    <property type="evidence" value="ECO:0007669"/>
    <property type="project" value="UniProtKB-KW"/>
</dbReference>
<evidence type="ECO:0000256" key="2">
    <source>
        <dbReference type="ARBA" id="ARBA00011955"/>
    </source>
</evidence>
<comment type="cofactor">
    <cofactor evidence="1">
        <name>Mg(2+)</name>
        <dbReference type="ChEBI" id="CHEBI:18420"/>
    </cofactor>
</comment>
<keyword evidence="4" id="KW-0285">Flavoprotein</keyword>